<dbReference type="PANTHER" id="PTHR30385:SF4">
    <property type="entry name" value="RNA POLYMERASE SIGMA-E FACTOR"/>
    <property type="match status" value="1"/>
</dbReference>
<evidence type="ECO:0000313" key="7">
    <source>
        <dbReference type="EMBL" id="MTD14952.1"/>
    </source>
</evidence>
<dbReference type="RefSeq" id="WP_154768946.1">
    <property type="nucleotide sequence ID" value="NZ_WLYK01000005.1"/>
</dbReference>
<dbReference type="GO" id="GO:0003677">
    <property type="term" value="F:DNA binding"/>
    <property type="evidence" value="ECO:0007669"/>
    <property type="project" value="UniProtKB-KW"/>
</dbReference>
<dbReference type="SUPFAM" id="SSF88659">
    <property type="entry name" value="Sigma3 and sigma4 domains of RNA polymerase sigma factors"/>
    <property type="match status" value="2"/>
</dbReference>
<evidence type="ECO:0000313" key="8">
    <source>
        <dbReference type="Proteomes" id="UP000460221"/>
    </source>
</evidence>
<evidence type="ECO:0000256" key="3">
    <source>
        <dbReference type="ARBA" id="ARBA00023125"/>
    </source>
</evidence>
<organism evidence="7 8">
    <name type="scientific">Nakamurella alba</name>
    <dbReference type="NCBI Taxonomy" id="2665158"/>
    <lineage>
        <taxon>Bacteria</taxon>
        <taxon>Bacillati</taxon>
        <taxon>Actinomycetota</taxon>
        <taxon>Actinomycetes</taxon>
        <taxon>Nakamurellales</taxon>
        <taxon>Nakamurellaceae</taxon>
        <taxon>Nakamurella</taxon>
    </lineage>
</organism>
<dbReference type="GO" id="GO:0006352">
    <property type="term" value="P:DNA-templated transcription initiation"/>
    <property type="evidence" value="ECO:0007669"/>
    <property type="project" value="InterPro"/>
</dbReference>
<dbReference type="PANTHER" id="PTHR30385">
    <property type="entry name" value="SIGMA FACTOR F FLAGELLAR"/>
    <property type="match status" value="1"/>
</dbReference>
<dbReference type="Gene3D" id="1.10.10.10">
    <property type="entry name" value="Winged helix-like DNA-binding domain superfamily/Winged helix DNA-binding domain"/>
    <property type="match status" value="2"/>
</dbReference>
<dbReference type="InterPro" id="IPR007627">
    <property type="entry name" value="RNA_pol_sigma70_r2"/>
</dbReference>
<evidence type="ECO:0000256" key="1">
    <source>
        <dbReference type="ARBA" id="ARBA00023015"/>
    </source>
</evidence>
<evidence type="ECO:0000259" key="6">
    <source>
        <dbReference type="Pfam" id="PF04545"/>
    </source>
</evidence>
<accession>A0A7K1FLC8</accession>
<keyword evidence="2" id="KW-0731">Sigma factor</keyword>
<sequence>MNDECIRAAQRETLQELAAARVSGDVRALCVARNNVVLGHLSVATAVARRYRGRGVPIEELVQLARLSLVEAVQRWDPERGEDFVAYLVPTISGVIKRYFRDHLYVVRIPRRLQEVNAVADQVSRDLEQKAGRSPTLRELADAIQTPVSELSEARTARRLVGAGVADQQSGIHDTDTRIDDFLDLQDAVRALSDEERRLLELHYSQGWSQARIAGSLGVSQMHVSRSHRSIIAKLRRRLAG</sequence>
<evidence type="ECO:0000256" key="2">
    <source>
        <dbReference type="ARBA" id="ARBA00023082"/>
    </source>
</evidence>
<dbReference type="NCBIfam" id="TIGR02937">
    <property type="entry name" value="sigma70-ECF"/>
    <property type="match status" value="1"/>
</dbReference>
<comment type="caution">
    <text evidence="7">The sequence shown here is derived from an EMBL/GenBank/DDBJ whole genome shotgun (WGS) entry which is preliminary data.</text>
</comment>
<dbReference type="Pfam" id="PF04542">
    <property type="entry name" value="Sigma70_r2"/>
    <property type="match status" value="1"/>
</dbReference>
<dbReference type="Pfam" id="PF04545">
    <property type="entry name" value="Sigma70_r4"/>
    <property type="match status" value="1"/>
</dbReference>
<gene>
    <name evidence="7" type="ORF">GIS00_13485</name>
</gene>
<evidence type="ECO:0000259" key="5">
    <source>
        <dbReference type="Pfam" id="PF04542"/>
    </source>
</evidence>
<keyword evidence="8" id="KW-1185">Reference proteome</keyword>
<keyword evidence="1" id="KW-0805">Transcription regulation</keyword>
<dbReference type="InterPro" id="IPR014284">
    <property type="entry name" value="RNA_pol_sigma-70_dom"/>
</dbReference>
<feature type="domain" description="RNA polymerase sigma-70 region 2" evidence="5">
    <location>
        <begin position="40"/>
        <end position="103"/>
    </location>
</feature>
<dbReference type="Proteomes" id="UP000460221">
    <property type="component" value="Unassembled WGS sequence"/>
</dbReference>
<dbReference type="SUPFAM" id="SSF88946">
    <property type="entry name" value="Sigma2 domain of RNA polymerase sigma factors"/>
    <property type="match status" value="1"/>
</dbReference>
<dbReference type="GO" id="GO:0016987">
    <property type="term" value="F:sigma factor activity"/>
    <property type="evidence" value="ECO:0007669"/>
    <property type="project" value="UniProtKB-KW"/>
</dbReference>
<dbReference type="InterPro" id="IPR013324">
    <property type="entry name" value="RNA_pol_sigma_r3/r4-like"/>
</dbReference>
<dbReference type="Gene3D" id="1.20.120.1810">
    <property type="match status" value="1"/>
</dbReference>
<reference evidence="7 8" key="1">
    <citation type="submission" date="2019-11" db="EMBL/GenBank/DDBJ databases">
        <authorList>
            <person name="Jiang L.-Q."/>
        </authorList>
    </citation>
    <scope>NUCLEOTIDE SEQUENCE [LARGE SCALE GENOMIC DNA]</scope>
    <source>
        <strain evidence="7 8">YIM 132087</strain>
    </source>
</reference>
<name>A0A7K1FLC8_9ACTN</name>
<dbReference type="EMBL" id="WLYK01000005">
    <property type="protein sequence ID" value="MTD14952.1"/>
    <property type="molecule type" value="Genomic_DNA"/>
</dbReference>
<dbReference type="InterPro" id="IPR007630">
    <property type="entry name" value="RNA_pol_sigma70_r4"/>
</dbReference>
<keyword evidence="3" id="KW-0238">DNA-binding</keyword>
<proteinExistence type="predicted"/>
<feature type="domain" description="RNA polymerase sigma-70 region 4" evidence="6">
    <location>
        <begin position="190"/>
        <end position="236"/>
    </location>
</feature>
<protein>
    <submittedName>
        <fullName evidence="7">Sigma-70 family RNA polymerase sigma factor</fullName>
    </submittedName>
</protein>
<evidence type="ECO:0000256" key="4">
    <source>
        <dbReference type="ARBA" id="ARBA00023163"/>
    </source>
</evidence>
<keyword evidence="4" id="KW-0804">Transcription</keyword>
<dbReference type="InterPro" id="IPR013325">
    <property type="entry name" value="RNA_pol_sigma_r2"/>
</dbReference>
<dbReference type="InterPro" id="IPR036388">
    <property type="entry name" value="WH-like_DNA-bd_sf"/>
</dbReference>
<dbReference type="AlphaFoldDB" id="A0A7K1FLC8"/>